<feature type="compositionally biased region" description="Basic and acidic residues" evidence="1">
    <location>
        <begin position="16"/>
        <end position="26"/>
    </location>
</feature>
<evidence type="ECO:0000256" key="1">
    <source>
        <dbReference type="SAM" id="MobiDB-lite"/>
    </source>
</evidence>
<reference evidence="2" key="1">
    <citation type="submission" date="2023-11" db="EMBL/GenBank/DDBJ databases">
        <title>Genome assemblies of two species of porcelain crab, Petrolisthes cinctipes and Petrolisthes manimaculis (Anomura: Porcellanidae).</title>
        <authorList>
            <person name="Angst P."/>
        </authorList>
    </citation>
    <scope>NUCLEOTIDE SEQUENCE</scope>
    <source>
        <strain evidence="2">PB745_02</strain>
        <tissue evidence="2">Gill</tissue>
    </source>
</reference>
<evidence type="ECO:0000313" key="3">
    <source>
        <dbReference type="Proteomes" id="UP001292094"/>
    </source>
</evidence>
<keyword evidence="3" id="KW-1185">Reference proteome</keyword>
<feature type="region of interest" description="Disordered" evidence="1">
    <location>
        <begin position="1"/>
        <end position="67"/>
    </location>
</feature>
<comment type="caution">
    <text evidence="2">The sequence shown here is derived from an EMBL/GenBank/DDBJ whole genome shotgun (WGS) entry which is preliminary data.</text>
</comment>
<dbReference type="AlphaFoldDB" id="A0AAE1QIB1"/>
<accession>A0AAE1QIB1</accession>
<feature type="compositionally biased region" description="Basic and acidic residues" evidence="1">
    <location>
        <begin position="38"/>
        <end position="55"/>
    </location>
</feature>
<organism evidence="2 3">
    <name type="scientific">Petrolisthes manimaculis</name>
    <dbReference type="NCBI Taxonomy" id="1843537"/>
    <lineage>
        <taxon>Eukaryota</taxon>
        <taxon>Metazoa</taxon>
        <taxon>Ecdysozoa</taxon>
        <taxon>Arthropoda</taxon>
        <taxon>Crustacea</taxon>
        <taxon>Multicrustacea</taxon>
        <taxon>Malacostraca</taxon>
        <taxon>Eumalacostraca</taxon>
        <taxon>Eucarida</taxon>
        <taxon>Decapoda</taxon>
        <taxon>Pleocyemata</taxon>
        <taxon>Anomura</taxon>
        <taxon>Galatheoidea</taxon>
        <taxon>Porcellanidae</taxon>
        <taxon>Petrolisthes</taxon>
    </lineage>
</organism>
<evidence type="ECO:0000313" key="2">
    <source>
        <dbReference type="EMBL" id="KAK4325737.1"/>
    </source>
</evidence>
<sequence length="67" mass="7475">MTKAAPFPPPTRILGRTHDTQSRLDEPETGGRIWTGADGREKRGKRVVEKPREGRWPAGKIPVDKGE</sequence>
<feature type="compositionally biased region" description="Pro residues" evidence="1">
    <location>
        <begin position="1"/>
        <end position="11"/>
    </location>
</feature>
<gene>
    <name evidence="2" type="ORF">Pmani_003680</name>
</gene>
<name>A0AAE1QIB1_9EUCA</name>
<protein>
    <submittedName>
        <fullName evidence="2">Uncharacterized protein</fullName>
    </submittedName>
</protein>
<dbReference type="EMBL" id="JAWZYT010000264">
    <property type="protein sequence ID" value="KAK4325737.1"/>
    <property type="molecule type" value="Genomic_DNA"/>
</dbReference>
<dbReference type="Proteomes" id="UP001292094">
    <property type="component" value="Unassembled WGS sequence"/>
</dbReference>
<proteinExistence type="predicted"/>